<evidence type="ECO:0000313" key="3">
    <source>
        <dbReference type="EMBL" id="KAJ2845546.1"/>
    </source>
</evidence>
<name>A0A9W8IA68_9FUNG</name>
<evidence type="ECO:0000259" key="2">
    <source>
        <dbReference type="PROSITE" id="PS50011"/>
    </source>
</evidence>
<feature type="region of interest" description="Disordered" evidence="1">
    <location>
        <begin position="633"/>
        <end position="733"/>
    </location>
</feature>
<dbReference type="SUPFAM" id="SSF48371">
    <property type="entry name" value="ARM repeat"/>
    <property type="match status" value="1"/>
</dbReference>
<dbReference type="PANTHER" id="PTHR12984:SF3">
    <property type="entry name" value="N-TERMINAL KINASE-LIKE PROTEIN"/>
    <property type="match status" value="1"/>
</dbReference>
<reference evidence="3" key="1">
    <citation type="submission" date="2022-07" db="EMBL/GenBank/DDBJ databases">
        <title>Phylogenomic reconstructions and comparative analyses of Kickxellomycotina fungi.</title>
        <authorList>
            <person name="Reynolds N.K."/>
            <person name="Stajich J.E."/>
            <person name="Barry K."/>
            <person name="Grigoriev I.V."/>
            <person name="Crous P."/>
            <person name="Smith M.E."/>
        </authorList>
    </citation>
    <scope>NUCLEOTIDE SEQUENCE</scope>
    <source>
        <strain evidence="3">NRRL 1566</strain>
    </source>
</reference>
<organism evidence="3 4">
    <name type="scientific">Coemansia brasiliensis</name>
    <dbReference type="NCBI Taxonomy" id="2650707"/>
    <lineage>
        <taxon>Eukaryota</taxon>
        <taxon>Fungi</taxon>
        <taxon>Fungi incertae sedis</taxon>
        <taxon>Zoopagomycota</taxon>
        <taxon>Kickxellomycotina</taxon>
        <taxon>Kickxellomycetes</taxon>
        <taxon>Kickxellales</taxon>
        <taxon>Kickxellaceae</taxon>
        <taxon>Coemansia</taxon>
    </lineage>
</organism>
<dbReference type="InterPro" id="IPR011009">
    <property type="entry name" value="Kinase-like_dom_sf"/>
</dbReference>
<gene>
    <name evidence="3" type="primary">CEX1</name>
    <name evidence="3" type="ORF">IWW36_004735</name>
</gene>
<accession>A0A9W8IA68</accession>
<dbReference type="PROSITE" id="PS50011">
    <property type="entry name" value="PROTEIN_KINASE_DOM"/>
    <property type="match status" value="1"/>
</dbReference>
<dbReference type="SMART" id="SM00220">
    <property type="entry name" value="S_TKc"/>
    <property type="match status" value="1"/>
</dbReference>
<feature type="compositionally biased region" description="Polar residues" evidence="1">
    <location>
        <begin position="765"/>
        <end position="779"/>
    </location>
</feature>
<dbReference type="Pfam" id="PF07714">
    <property type="entry name" value="PK_Tyr_Ser-Thr"/>
    <property type="match status" value="1"/>
</dbReference>
<dbReference type="InterPro" id="IPR000719">
    <property type="entry name" value="Prot_kinase_dom"/>
</dbReference>
<dbReference type="GO" id="GO:0004672">
    <property type="term" value="F:protein kinase activity"/>
    <property type="evidence" value="ECO:0007669"/>
    <property type="project" value="InterPro"/>
</dbReference>
<dbReference type="InterPro" id="IPR051177">
    <property type="entry name" value="CIK-Related_Protein"/>
</dbReference>
<dbReference type="AlphaFoldDB" id="A0A9W8IA68"/>
<feature type="domain" description="Protein kinase" evidence="2">
    <location>
        <begin position="31"/>
        <end position="287"/>
    </location>
</feature>
<dbReference type="InterPro" id="IPR016024">
    <property type="entry name" value="ARM-type_fold"/>
</dbReference>
<dbReference type="Proteomes" id="UP001139887">
    <property type="component" value="Unassembled WGS sequence"/>
</dbReference>
<dbReference type="InterPro" id="IPR011989">
    <property type="entry name" value="ARM-like"/>
</dbReference>
<dbReference type="Gene3D" id="3.30.200.20">
    <property type="entry name" value="Phosphorylase Kinase, domain 1"/>
    <property type="match status" value="1"/>
</dbReference>
<dbReference type="Gene3D" id="1.10.510.10">
    <property type="entry name" value="Transferase(Phosphotransferase) domain 1"/>
    <property type="match status" value="1"/>
</dbReference>
<dbReference type="SUPFAM" id="SSF56112">
    <property type="entry name" value="Protein kinase-like (PK-like)"/>
    <property type="match status" value="1"/>
</dbReference>
<feature type="compositionally biased region" description="Acidic residues" evidence="1">
    <location>
        <begin position="698"/>
        <end position="716"/>
    </location>
</feature>
<dbReference type="EMBL" id="JANBUW010000773">
    <property type="protein sequence ID" value="KAJ2845546.1"/>
    <property type="molecule type" value="Genomic_DNA"/>
</dbReference>
<feature type="compositionally biased region" description="Polar residues" evidence="1">
    <location>
        <begin position="721"/>
        <end position="732"/>
    </location>
</feature>
<dbReference type="PANTHER" id="PTHR12984">
    <property type="entry name" value="SCY1-RELATED S/T PROTEIN KINASE-LIKE"/>
    <property type="match status" value="1"/>
</dbReference>
<comment type="caution">
    <text evidence="3">The sequence shown here is derived from an EMBL/GenBank/DDBJ whole genome shotgun (WGS) entry which is preliminary data.</text>
</comment>
<dbReference type="InterPro" id="IPR001245">
    <property type="entry name" value="Ser-Thr/Tyr_kinase_cat_dom"/>
</dbReference>
<feature type="compositionally biased region" description="Polar residues" evidence="1">
    <location>
        <begin position="644"/>
        <end position="659"/>
    </location>
</feature>
<evidence type="ECO:0000313" key="4">
    <source>
        <dbReference type="Proteomes" id="UP001139887"/>
    </source>
</evidence>
<dbReference type="OrthoDB" id="447103at2759"/>
<dbReference type="Gene3D" id="1.25.10.10">
    <property type="entry name" value="Leucine-rich Repeat Variant"/>
    <property type="match status" value="1"/>
</dbReference>
<feature type="compositionally biased region" description="Low complexity" evidence="1">
    <location>
        <begin position="660"/>
        <end position="675"/>
    </location>
</feature>
<keyword evidence="4" id="KW-1185">Reference proteome</keyword>
<dbReference type="GO" id="GO:0005524">
    <property type="term" value="F:ATP binding"/>
    <property type="evidence" value="ECO:0007669"/>
    <property type="project" value="InterPro"/>
</dbReference>
<feature type="non-terminal residue" evidence="3">
    <location>
        <position position="794"/>
    </location>
</feature>
<protein>
    <submittedName>
        <fullName evidence="3">Nuclear aminoacylation-dependent tRNA export pathway component</fullName>
    </submittedName>
</protein>
<sequence length="794" mass="85187">MSGLSSYLFSTLSKVGGLGGSGVPDFHFTLGEKLEGLSGKTLWQVYLAQSTNGKQEATVFVFDKGRGASHTAAAQNALKRMRTLRHPNILRYLEGVETADAIYIATEPVVPLVMELGIERDGSDELIKWGLFKVAEALKFINEDCKLVHGNVAATSVFVTRAGEWRVSGLELADVAGSKDNSGNQQMYHQYTSVIPGYAVRMAPEMAAQNWALVENGKVGTLDGWGLAVLIYEIYNGEPSAATQIQIQGQIPQSVWPLYRRLCATDVRRRATAAEFLQVGQQAGGFLDSKFVRACRFIENVAVKEEDERREFFSDLDTTIAEFPAEFTKHKILPELLKMIEFGGIGSHEHDAKVLSSVIQIGKRMDEDEYNRLVAPAIVQLFGSNDRALRFNLLEHMGGFIESVPQSLVLKKVYPDFAAGFADGAPAIREATVKAALVLAPKLNQKTLNGDLMRQLVRLVADAEPGIRTNSLICIGKLCTARRSGIELEGDGVTESTLRFVVCPALLHALRDQFPPVRSAALSVASACAGRWDAVEVSRRVIPAISPLLVDGELPVRTAAFKAIGAMVARVEEYAKSMPETSKGPTTPGKPSVQTEAAASMAAADGWSGWAVSSLSSTITGALSLASSSLPIGQAQQGDRAPSAPTTLASNQPSMSPRNSATAVSSPTASVSKPTLKTPQQQQSMAAEPEANGWGFDDNWDDGNDAWGLDDDDDWDRESSDNQPLSSDQNNAGGMATRAALIEPVRANVSVNKSSVKLVKPTPKQPTSATSGVTPQATKPVSRRSKGLGAMKLG</sequence>
<feature type="region of interest" description="Disordered" evidence="1">
    <location>
        <begin position="577"/>
        <end position="598"/>
    </location>
</feature>
<feature type="region of interest" description="Disordered" evidence="1">
    <location>
        <begin position="752"/>
        <end position="794"/>
    </location>
</feature>
<evidence type="ECO:0000256" key="1">
    <source>
        <dbReference type="SAM" id="MobiDB-lite"/>
    </source>
</evidence>
<proteinExistence type="predicted"/>